<dbReference type="GeneID" id="115928180"/>
<sequence length="173" mass="18778">MGFRRRFIGFTGAVQILLTLAMLIMASLLSFTTLANVTNNAVGSPLWGGIIILMCGAGNIIDALESPSKKRSTQEYHMLPLNFGTLLANLIAFFVSATILGLFSWSVSTVINALVVPSSAIILAASFICIFSFFALCADCCQFCFTPPPHQQRPYYVDYDGPPRGIPNQVFKA</sequence>
<reference evidence="2" key="2">
    <citation type="submission" date="2021-01" db="UniProtKB">
        <authorList>
            <consortium name="EnsemblMetazoa"/>
        </authorList>
    </citation>
    <scope>IDENTIFICATION</scope>
</reference>
<dbReference type="OMA" id="VMFIMTS"/>
<dbReference type="Proteomes" id="UP000007110">
    <property type="component" value="Unassembled WGS sequence"/>
</dbReference>
<reference evidence="3" key="1">
    <citation type="submission" date="2015-02" db="EMBL/GenBank/DDBJ databases">
        <title>Genome sequencing for Strongylocentrotus purpuratus.</title>
        <authorList>
            <person name="Murali S."/>
            <person name="Liu Y."/>
            <person name="Vee V."/>
            <person name="English A."/>
            <person name="Wang M."/>
            <person name="Skinner E."/>
            <person name="Han Y."/>
            <person name="Muzny D.M."/>
            <person name="Worley K.C."/>
            <person name="Gibbs R.A."/>
        </authorList>
    </citation>
    <scope>NUCLEOTIDE SEQUENCE</scope>
</reference>
<proteinExistence type="predicted"/>
<protein>
    <submittedName>
        <fullName evidence="2">Uncharacterized protein</fullName>
    </submittedName>
</protein>
<feature type="transmembrane region" description="Helical" evidence="1">
    <location>
        <begin position="86"/>
        <end position="108"/>
    </location>
</feature>
<organism evidence="2 3">
    <name type="scientific">Strongylocentrotus purpuratus</name>
    <name type="common">Purple sea urchin</name>
    <dbReference type="NCBI Taxonomy" id="7668"/>
    <lineage>
        <taxon>Eukaryota</taxon>
        <taxon>Metazoa</taxon>
        <taxon>Echinodermata</taxon>
        <taxon>Eleutherozoa</taxon>
        <taxon>Echinozoa</taxon>
        <taxon>Echinoidea</taxon>
        <taxon>Euechinoidea</taxon>
        <taxon>Echinacea</taxon>
        <taxon>Camarodonta</taxon>
        <taxon>Echinidea</taxon>
        <taxon>Strongylocentrotidae</taxon>
        <taxon>Strongylocentrotus</taxon>
    </lineage>
</organism>
<feature type="transmembrane region" description="Helical" evidence="1">
    <location>
        <begin position="46"/>
        <end position="65"/>
    </location>
</feature>
<keyword evidence="1" id="KW-1133">Transmembrane helix</keyword>
<dbReference type="AlphaFoldDB" id="A0A7M7PIS1"/>
<evidence type="ECO:0000256" key="1">
    <source>
        <dbReference type="SAM" id="Phobius"/>
    </source>
</evidence>
<dbReference type="EnsemblMetazoa" id="XM_030995084">
    <property type="protein sequence ID" value="XP_030850944"/>
    <property type="gene ID" value="LOC115928180"/>
</dbReference>
<evidence type="ECO:0000313" key="3">
    <source>
        <dbReference type="Proteomes" id="UP000007110"/>
    </source>
</evidence>
<keyword evidence="1" id="KW-0472">Membrane</keyword>
<evidence type="ECO:0000313" key="2">
    <source>
        <dbReference type="EnsemblMetazoa" id="XP_030850944"/>
    </source>
</evidence>
<accession>A0A7M7PIS1</accession>
<keyword evidence="3" id="KW-1185">Reference proteome</keyword>
<dbReference type="RefSeq" id="XP_030850944.1">
    <property type="nucleotide sequence ID" value="XM_030995084.1"/>
</dbReference>
<name>A0A7M7PIS1_STRPU</name>
<keyword evidence="1" id="KW-0812">Transmembrane</keyword>
<dbReference type="InParanoid" id="A0A7M7PIS1"/>
<feature type="transmembrane region" description="Helical" evidence="1">
    <location>
        <begin position="120"/>
        <end position="145"/>
    </location>
</feature>
<dbReference type="OrthoDB" id="10130268at2759"/>
<dbReference type="KEGG" id="spu:115928180"/>
<feature type="transmembrane region" description="Helical" evidence="1">
    <location>
        <begin position="7"/>
        <end position="34"/>
    </location>
</feature>